<dbReference type="InterPro" id="IPR001451">
    <property type="entry name" value="Hexapep"/>
</dbReference>
<dbReference type="InterPro" id="IPR018357">
    <property type="entry name" value="Hexapep_transf_CS"/>
</dbReference>
<accession>A0ABQ1TT07</accession>
<dbReference type="PIRSF" id="PIRSF000441">
    <property type="entry name" value="CysE"/>
    <property type="match status" value="1"/>
</dbReference>
<keyword evidence="2 5" id="KW-0808">Transferase</keyword>
<protein>
    <recommendedName>
        <fullName evidence="5">Serine acetyltransferase</fullName>
        <ecNumber evidence="5">2.3.1.30</ecNumber>
    </recommendedName>
</protein>
<dbReference type="SUPFAM" id="SSF51161">
    <property type="entry name" value="Trimeric LpxA-like enzymes"/>
    <property type="match status" value="1"/>
</dbReference>
<evidence type="ECO:0000313" key="6">
    <source>
        <dbReference type="EMBL" id="GGF00329.1"/>
    </source>
</evidence>
<gene>
    <name evidence="6" type="ORF">GCM10008027_26480</name>
</gene>
<dbReference type="PANTHER" id="PTHR42811">
    <property type="entry name" value="SERINE ACETYLTRANSFERASE"/>
    <property type="match status" value="1"/>
</dbReference>
<keyword evidence="7" id="KW-1185">Reference proteome</keyword>
<comment type="similarity">
    <text evidence="1 5">Belongs to the transferase hexapeptide repeat family.</text>
</comment>
<organism evidence="6 7">
    <name type="scientific">Pseudoalteromonas gelatinilytica</name>
    <dbReference type="NCBI Taxonomy" id="1703256"/>
    <lineage>
        <taxon>Bacteria</taxon>
        <taxon>Pseudomonadati</taxon>
        <taxon>Pseudomonadota</taxon>
        <taxon>Gammaproteobacteria</taxon>
        <taxon>Alteromonadales</taxon>
        <taxon>Pseudoalteromonadaceae</taxon>
        <taxon>Pseudoalteromonas</taxon>
    </lineage>
</organism>
<dbReference type="EC" id="2.3.1.30" evidence="5"/>
<dbReference type="PROSITE" id="PS00101">
    <property type="entry name" value="HEXAPEP_TRANSFERASES"/>
    <property type="match status" value="1"/>
</dbReference>
<comment type="caution">
    <text evidence="6">The sequence shown here is derived from an EMBL/GenBank/DDBJ whole genome shotgun (WGS) entry which is preliminary data.</text>
</comment>
<name>A0ABQ1TT07_9GAMM</name>
<dbReference type="InterPro" id="IPR011004">
    <property type="entry name" value="Trimer_LpxA-like_sf"/>
</dbReference>
<evidence type="ECO:0000256" key="1">
    <source>
        <dbReference type="ARBA" id="ARBA00007274"/>
    </source>
</evidence>
<dbReference type="CDD" id="cd03354">
    <property type="entry name" value="LbH_SAT"/>
    <property type="match status" value="1"/>
</dbReference>
<sequence length="165" mass="18142">MYSLFTLIKSDFKRNYMLKSKFILFFFRFANALYEKNIVIKIVSIPVFVFYKIITEFLLGLELPLGTKVGKGLALYHAFGLVVNPGSVIGDYCTLRQGVTIGNKLKKDGTESRCPRIGDYVEIGANAIIIGDITIGNNAKIGAGTVVTKDIPEGKVAVSSNLRIL</sequence>
<comment type="catalytic activity">
    <reaction evidence="5">
        <text>L-serine + acetyl-CoA = O-acetyl-L-serine + CoA</text>
        <dbReference type="Rhea" id="RHEA:24560"/>
        <dbReference type="ChEBI" id="CHEBI:33384"/>
        <dbReference type="ChEBI" id="CHEBI:57287"/>
        <dbReference type="ChEBI" id="CHEBI:57288"/>
        <dbReference type="ChEBI" id="CHEBI:58340"/>
        <dbReference type="EC" id="2.3.1.30"/>
    </reaction>
</comment>
<evidence type="ECO:0000256" key="5">
    <source>
        <dbReference type="PIRNR" id="PIRNR000441"/>
    </source>
</evidence>
<reference evidence="7" key="1">
    <citation type="journal article" date="2019" name="Int. J. Syst. Evol. Microbiol.">
        <title>The Global Catalogue of Microorganisms (GCM) 10K type strain sequencing project: providing services to taxonomists for standard genome sequencing and annotation.</title>
        <authorList>
            <consortium name="The Broad Institute Genomics Platform"/>
            <consortium name="The Broad Institute Genome Sequencing Center for Infectious Disease"/>
            <person name="Wu L."/>
            <person name="Ma J."/>
        </authorList>
    </citation>
    <scope>NUCLEOTIDE SEQUENCE [LARGE SCALE GENOMIC DNA]</scope>
    <source>
        <strain evidence="7">CGMCC 1.15394</strain>
    </source>
</reference>
<keyword evidence="4 5" id="KW-0012">Acyltransferase</keyword>
<dbReference type="RefSeq" id="WP_188729512.1">
    <property type="nucleotide sequence ID" value="NZ_BMIT01000009.1"/>
</dbReference>
<dbReference type="Gene3D" id="2.160.10.10">
    <property type="entry name" value="Hexapeptide repeat proteins"/>
    <property type="match status" value="1"/>
</dbReference>
<evidence type="ECO:0000313" key="7">
    <source>
        <dbReference type="Proteomes" id="UP000638462"/>
    </source>
</evidence>
<evidence type="ECO:0000256" key="3">
    <source>
        <dbReference type="ARBA" id="ARBA00022737"/>
    </source>
</evidence>
<proteinExistence type="inferred from homology"/>
<dbReference type="Proteomes" id="UP000638462">
    <property type="component" value="Unassembled WGS sequence"/>
</dbReference>
<dbReference type="InterPro" id="IPR045304">
    <property type="entry name" value="LbH_SAT"/>
</dbReference>
<keyword evidence="3" id="KW-0677">Repeat</keyword>
<evidence type="ECO:0000256" key="2">
    <source>
        <dbReference type="ARBA" id="ARBA00022679"/>
    </source>
</evidence>
<dbReference type="Pfam" id="PF00132">
    <property type="entry name" value="Hexapep"/>
    <property type="match status" value="1"/>
</dbReference>
<dbReference type="EMBL" id="BMIT01000009">
    <property type="protein sequence ID" value="GGF00329.1"/>
    <property type="molecule type" value="Genomic_DNA"/>
</dbReference>
<evidence type="ECO:0000256" key="4">
    <source>
        <dbReference type="ARBA" id="ARBA00023315"/>
    </source>
</evidence>
<dbReference type="InterPro" id="IPR005881">
    <property type="entry name" value="Ser_O-AcTrfase"/>
</dbReference>